<keyword evidence="1" id="KW-0472">Membrane</keyword>
<protein>
    <submittedName>
        <fullName evidence="2">Uncharacterized protein</fullName>
    </submittedName>
</protein>
<evidence type="ECO:0000313" key="2">
    <source>
        <dbReference type="EMBL" id="KAA6358632.1"/>
    </source>
</evidence>
<gene>
    <name evidence="2" type="ORF">EZS28_045841</name>
</gene>
<comment type="caution">
    <text evidence="2">The sequence shown here is derived from an EMBL/GenBank/DDBJ whole genome shotgun (WGS) entry which is preliminary data.</text>
</comment>
<dbReference type="Proteomes" id="UP000324800">
    <property type="component" value="Unassembled WGS sequence"/>
</dbReference>
<organism evidence="2 3">
    <name type="scientific">Streblomastix strix</name>
    <dbReference type="NCBI Taxonomy" id="222440"/>
    <lineage>
        <taxon>Eukaryota</taxon>
        <taxon>Metamonada</taxon>
        <taxon>Preaxostyla</taxon>
        <taxon>Oxymonadida</taxon>
        <taxon>Streblomastigidae</taxon>
        <taxon>Streblomastix</taxon>
    </lineage>
</organism>
<accession>A0A5J4TL95</accession>
<feature type="non-terminal residue" evidence="2">
    <location>
        <position position="112"/>
    </location>
</feature>
<dbReference type="AlphaFoldDB" id="A0A5J4TL95"/>
<evidence type="ECO:0000256" key="1">
    <source>
        <dbReference type="SAM" id="Phobius"/>
    </source>
</evidence>
<proteinExistence type="predicted"/>
<name>A0A5J4TL95_9EUKA</name>
<keyword evidence="1" id="KW-1133">Transmembrane helix</keyword>
<feature type="transmembrane region" description="Helical" evidence="1">
    <location>
        <begin position="83"/>
        <end position="102"/>
    </location>
</feature>
<evidence type="ECO:0000313" key="3">
    <source>
        <dbReference type="Proteomes" id="UP000324800"/>
    </source>
</evidence>
<dbReference type="EMBL" id="SNRW01029574">
    <property type="protein sequence ID" value="KAA6358632.1"/>
    <property type="molecule type" value="Genomic_DNA"/>
</dbReference>
<keyword evidence="1" id="KW-0812">Transmembrane</keyword>
<reference evidence="2 3" key="1">
    <citation type="submission" date="2019-03" db="EMBL/GenBank/DDBJ databases">
        <title>Single cell metagenomics reveals metabolic interactions within the superorganism composed of flagellate Streblomastix strix and complex community of Bacteroidetes bacteria on its surface.</title>
        <authorList>
            <person name="Treitli S.C."/>
            <person name="Kolisko M."/>
            <person name="Husnik F."/>
            <person name="Keeling P."/>
            <person name="Hampl V."/>
        </authorList>
    </citation>
    <scope>NUCLEOTIDE SEQUENCE [LARGE SCALE GENOMIC DNA]</scope>
    <source>
        <strain evidence="2">ST1C</strain>
    </source>
</reference>
<sequence>MQDQEQAISLLKTISEGQDEDQTTFVATEVAQDQEQDDLQTISSKLTIQRSLEYYNIPGPYIYSNDLKQRIVAAVQKQQVNSMFLIILLQALMIWFVNHLALNLTQLQLQQT</sequence>